<dbReference type="SUPFAM" id="SSF52047">
    <property type="entry name" value="RNI-like"/>
    <property type="match status" value="1"/>
</dbReference>
<evidence type="ECO:0000313" key="2">
    <source>
        <dbReference type="Proteomes" id="UP001224775"/>
    </source>
</evidence>
<dbReference type="AlphaFoldDB" id="A0AAD9D9I0"/>
<sequence>MSIDAVLDIVDSNKHLRKLEFWRNLISNQIDTGHIERLCSAVHNHALVELDLYESFAPGVGDRMLASLLTIDGLKLEKLSLVANYIYITSAVSTVLADFLASNPRLKELDLDKNHLNDIDAASIATALRSNTTLRTLRLDENNITHIGAESLRLVLDDDNSLNAAGSSRVWTTTGVGVDINWKEVQINRGWKIYSILSFQNQTLTNVNYFDNIDVKSLPHMIVAVQKYHDAARSYFNHNYDISTCTLEPLSIVYEIMRKWDEIVIHQS</sequence>
<dbReference type="InterPro" id="IPR001611">
    <property type="entry name" value="Leu-rich_rpt"/>
</dbReference>
<dbReference type="PANTHER" id="PTHR24114">
    <property type="entry name" value="LEUCINE RICH REPEAT FAMILY PROTEIN"/>
    <property type="match status" value="1"/>
</dbReference>
<evidence type="ECO:0000313" key="1">
    <source>
        <dbReference type="EMBL" id="KAK1739047.1"/>
    </source>
</evidence>
<dbReference type="PROSITE" id="PS51450">
    <property type="entry name" value="LRR"/>
    <property type="match status" value="1"/>
</dbReference>
<gene>
    <name evidence="1" type="ORF">QTG54_010363</name>
</gene>
<accession>A0AAD9D9I0</accession>
<protein>
    <submittedName>
        <fullName evidence="1">Leucine-rich repeat protein</fullName>
    </submittedName>
</protein>
<dbReference type="InterPro" id="IPR032675">
    <property type="entry name" value="LRR_dom_sf"/>
</dbReference>
<dbReference type="EMBL" id="JATAAI010000019">
    <property type="protein sequence ID" value="KAK1739047.1"/>
    <property type="molecule type" value="Genomic_DNA"/>
</dbReference>
<name>A0AAD9D9I0_9STRA</name>
<comment type="caution">
    <text evidence="1">The sequence shown here is derived from an EMBL/GenBank/DDBJ whole genome shotgun (WGS) entry which is preliminary data.</text>
</comment>
<dbReference type="PANTHER" id="PTHR24114:SF2">
    <property type="entry name" value="F-BOX DOMAIN-CONTAINING PROTEIN-RELATED"/>
    <property type="match status" value="1"/>
</dbReference>
<organism evidence="1 2">
    <name type="scientific">Skeletonema marinoi</name>
    <dbReference type="NCBI Taxonomy" id="267567"/>
    <lineage>
        <taxon>Eukaryota</taxon>
        <taxon>Sar</taxon>
        <taxon>Stramenopiles</taxon>
        <taxon>Ochrophyta</taxon>
        <taxon>Bacillariophyta</taxon>
        <taxon>Coscinodiscophyceae</taxon>
        <taxon>Thalassiosirophycidae</taxon>
        <taxon>Thalassiosirales</taxon>
        <taxon>Skeletonemataceae</taxon>
        <taxon>Skeletonema</taxon>
        <taxon>Skeletonema marinoi-dohrnii complex</taxon>
    </lineage>
</organism>
<dbReference type="Gene3D" id="3.80.10.10">
    <property type="entry name" value="Ribonuclease Inhibitor"/>
    <property type="match status" value="1"/>
</dbReference>
<keyword evidence="2" id="KW-1185">Reference proteome</keyword>
<reference evidence="1" key="1">
    <citation type="submission" date="2023-06" db="EMBL/GenBank/DDBJ databases">
        <title>Survivors Of The Sea: Transcriptome response of Skeletonema marinoi to long-term dormancy.</title>
        <authorList>
            <person name="Pinder M.I.M."/>
            <person name="Kourtchenko O."/>
            <person name="Robertson E.K."/>
            <person name="Larsson T."/>
            <person name="Maumus F."/>
            <person name="Osuna-Cruz C.M."/>
            <person name="Vancaester E."/>
            <person name="Stenow R."/>
            <person name="Vandepoele K."/>
            <person name="Ploug H."/>
            <person name="Bruchert V."/>
            <person name="Godhe A."/>
            <person name="Topel M."/>
        </authorList>
    </citation>
    <scope>NUCLEOTIDE SEQUENCE</scope>
    <source>
        <strain evidence="1">R05AC</strain>
    </source>
</reference>
<proteinExistence type="predicted"/>
<dbReference type="SMART" id="SM00368">
    <property type="entry name" value="LRR_RI"/>
    <property type="match status" value="2"/>
</dbReference>
<dbReference type="InterPro" id="IPR052394">
    <property type="entry name" value="LRR-containing"/>
</dbReference>
<dbReference type="Proteomes" id="UP001224775">
    <property type="component" value="Unassembled WGS sequence"/>
</dbReference>